<gene>
    <name evidence="8" type="ORF">TRFO_35087</name>
</gene>
<evidence type="ECO:0000256" key="2">
    <source>
        <dbReference type="ARBA" id="ARBA00022448"/>
    </source>
</evidence>
<name>A0A1J4JLM8_9EUKA</name>
<evidence type="ECO:0000313" key="9">
    <source>
        <dbReference type="Proteomes" id="UP000179807"/>
    </source>
</evidence>
<dbReference type="PRINTS" id="PR00926">
    <property type="entry name" value="MITOCARRIER"/>
</dbReference>
<proteinExistence type="inferred from homology"/>
<keyword evidence="4" id="KW-0677">Repeat</keyword>
<accession>A0A1J4JLM8</accession>
<evidence type="ECO:0000256" key="3">
    <source>
        <dbReference type="ARBA" id="ARBA00022692"/>
    </source>
</evidence>
<comment type="similarity">
    <text evidence="7">Belongs to the mitochondrial carrier (TC 2.A.29) family.</text>
</comment>
<dbReference type="Gene3D" id="1.50.40.10">
    <property type="entry name" value="Mitochondrial carrier domain"/>
    <property type="match status" value="1"/>
</dbReference>
<dbReference type="PANTHER" id="PTHR24089">
    <property type="entry name" value="SOLUTE CARRIER FAMILY 25"/>
    <property type="match status" value="1"/>
</dbReference>
<evidence type="ECO:0000256" key="4">
    <source>
        <dbReference type="ARBA" id="ARBA00022737"/>
    </source>
</evidence>
<reference evidence="8" key="1">
    <citation type="submission" date="2016-10" db="EMBL/GenBank/DDBJ databases">
        <authorList>
            <person name="Benchimol M."/>
            <person name="Almeida L.G."/>
            <person name="Vasconcelos A.T."/>
            <person name="Perreira-Neves A."/>
            <person name="Rosa I.A."/>
            <person name="Tasca T."/>
            <person name="Bogo M.R."/>
            <person name="de Souza W."/>
        </authorList>
    </citation>
    <scope>NUCLEOTIDE SEQUENCE [LARGE SCALE GENOMIC DNA]</scope>
    <source>
        <strain evidence="8">K</strain>
    </source>
</reference>
<evidence type="ECO:0000256" key="5">
    <source>
        <dbReference type="ARBA" id="ARBA00023136"/>
    </source>
</evidence>
<keyword evidence="9" id="KW-1185">Reference proteome</keyword>
<dbReference type="GeneID" id="94844756"/>
<dbReference type="Proteomes" id="UP000179807">
    <property type="component" value="Unassembled WGS sequence"/>
</dbReference>
<organism evidence="8 9">
    <name type="scientific">Tritrichomonas foetus</name>
    <dbReference type="NCBI Taxonomy" id="1144522"/>
    <lineage>
        <taxon>Eukaryota</taxon>
        <taxon>Metamonada</taxon>
        <taxon>Parabasalia</taxon>
        <taxon>Tritrichomonadida</taxon>
        <taxon>Tritrichomonadidae</taxon>
        <taxon>Tritrichomonas</taxon>
    </lineage>
</organism>
<dbReference type="GO" id="GO:0055085">
    <property type="term" value="P:transmembrane transport"/>
    <property type="evidence" value="ECO:0007669"/>
    <property type="project" value="InterPro"/>
</dbReference>
<feature type="repeat" description="Solcar" evidence="6">
    <location>
        <begin position="134"/>
        <end position="218"/>
    </location>
</feature>
<comment type="subcellular location">
    <subcellularLocation>
        <location evidence="1">Membrane</location>
        <topology evidence="1">Multi-pass membrane protein</topology>
    </subcellularLocation>
</comment>
<protein>
    <recommendedName>
        <fullName evidence="10">Mitochondrial carrier protein</fullName>
    </recommendedName>
</protein>
<keyword evidence="2 7" id="KW-0813">Transport</keyword>
<evidence type="ECO:0008006" key="10">
    <source>
        <dbReference type="Google" id="ProtNLM"/>
    </source>
</evidence>
<dbReference type="InterPro" id="IPR002067">
    <property type="entry name" value="MCP"/>
</dbReference>
<sequence length="246" mass="27365">MARIADAVLYATSPALLPDVRLNCHDNFVCGLVSGVMARSITSPIDVVRLLTQVSSGEKSTDFVRQIYKRDGIRGFWQGNFISVVNQGLYSGIKFLLLKELVSCRKFLFKSCCNSTNDGDSKGNKIICCTKPEFSQLEAAVAGGVSGVIAQTIVFPLDFLRTRMIVNPYKYTSIFQAIERIYQEEGIHAFWSGLLPTIAGSIPYESSQYLIYGQLIHTFDEQLTPPPKHNCRNARWNGVCHDSLPV</sequence>
<dbReference type="VEuPathDB" id="TrichDB:TRFO_35087"/>
<evidence type="ECO:0000256" key="1">
    <source>
        <dbReference type="ARBA" id="ARBA00004141"/>
    </source>
</evidence>
<evidence type="ECO:0000256" key="6">
    <source>
        <dbReference type="PROSITE-ProRule" id="PRU00282"/>
    </source>
</evidence>
<feature type="repeat" description="Solcar" evidence="6">
    <location>
        <begin position="26"/>
        <end position="104"/>
    </location>
</feature>
<evidence type="ECO:0000313" key="8">
    <source>
        <dbReference type="EMBL" id="OHS98467.1"/>
    </source>
</evidence>
<keyword evidence="5 6" id="KW-0472">Membrane</keyword>
<dbReference type="AlphaFoldDB" id="A0A1J4JLM8"/>
<dbReference type="Pfam" id="PF00153">
    <property type="entry name" value="Mito_carr"/>
    <property type="match status" value="2"/>
</dbReference>
<dbReference type="EMBL" id="MLAK01001053">
    <property type="protein sequence ID" value="OHS98467.1"/>
    <property type="molecule type" value="Genomic_DNA"/>
</dbReference>
<comment type="caution">
    <text evidence="8">The sequence shown here is derived from an EMBL/GenBank/DDBJ whole genome shotgun (WGS) entry which is preliminary data.</text>
</comment>
<keyword evidence="3 6" id="KW-0812">Transmembrane</keyword>
<dbReference type="SUPFAM" id="SSF103506">
    <property type="entry name" value="Mitochondrial carrier"/>
    <property type="match status" value="1"/>
</dbReference>
<dbReference type="InterPro" id="IPR018108">
    <property type="entry name" value="MCP_transmembrane"/>
</dbReference>
<dbReference type="RefSeq" id="XP_068351604.1">
    <property type="nucleotide sequence ID" value="XM_068510052.1"/>
</dbReference>
<dbReference type="InterPro" id="IPR023395">
    <property type="entry name" value="MCP_dom_sf"/>
</dbReference>
<dbReference type="PROSITE" id="PS50920">
    <property type="entry name" value="SOLCAR"/>
    <property type="match status" value="2"/>
</dbReference>
<dbReference type="GO" id="GO:0016020">
    <property type="term" value="C:membrane"/>
    <property type="evidence" value="ECO:0007669"/>
    <property type="project" value="UniProtKB-SubCell"/>
</dbReference>
<evidence type="ECO:0000256" key="7">
    <source>
        <dbReference type="RuleBase" id="RU000488"/>
    </source>
</evidence>
<dbReference type="OrthoDB" id="270584at2759"/>